<evidence type="ECO:0000313" key="3">
    <source>
        <dbReference type="Proteomes" id="UP000019763"/>
    </source>
</evidence>
<dbReference type="RefSeq" id="XP_011130485.1">
    <property type="nucleotide sequence ID" value="XM_011132183.1"/>
</dbReference>
<dbReference type="GeneID" id="22912771"/>
<dbReference type="AlphaFoldDB" id="A0A023B6X3"/>
<evidence type="ECO:0008006" key="4">
    <source>
        <dbReference type="Google" id="ProtNLM"/>
    </source>
</evidence>
<gene>
    <name evidence="2" type="ORF">GNI_075780</name>
</gene>
<proteinExistence type="predicted"/>
<organism evidence="2 3">
    <name type="scientific">Gregarina niphandrodes</name>
    <name type="common">Septate eugregarine</name>
    <dbReference type="NCBI Taxonomy" id="110365"/>
    <lineage>
        <taxon>Eukaryota</taxon>
        <taxon>Sar</taxon>
        <taxon>Alveolata</taxon>
        <taxon>Apicomplexa</taxon>
        <taxon>Conoidasida</taxon>
        <taxon>Gregarinasina</taxon>
        <taxon>Eugregarinorida</taxon>
        <taxon>Gregarinidae</taxon>
        <taxon>Gregarina</taxon>
    </lineage>
</organism>
<evidence type="ECO:0000256" key="1">
    <source>
        <dbReference type="SAM" id="SignalP"/>
    </source>
</evidence>
<dbReference type="Proteomes" id="UP000019763">
    <property type="component" value="Unassembled WGS sequence"/>
</dbReference>
<protein>
    <recommendedName>
        <fullName evidence="4">Transmembrane protein</fullName>
    </recommendedName>
</protein>
<accession>A0A023B6X3</accession>
<evidence type="ECO:0000313" key="2">
    <source>
        <dbReference type="EMBL" id="EZG66784.1"/>
    </source>
</evidence>
<reference evidence="2" key="1">
    <citation type="submission" date="2013-12" db="EMBL/GenBank/DDBJ databases">
        <authorList>
            <person name="Omoto C.K."/>
            <person name="Sibley D."/>
            <person name="Venepally P."/>
            <person name="Hadjithomas M."/>
            <person name="Karamycheva S."/>
            <person name="Brunk B."/>
            <person name="Roos D."/>
            <person name="Caler E."/>
            <person name="Lorenzi H."/>
        </authorList>
    </citation>
    <scope>NUCLEOTIDE SEQUENCE</scope>
</reference>
<dbReference type="EMBL" id="AFNH02000567">
    <property type="protein sequence ID" value="EZG66784.1"/>
    <property type="molecule type" value="Genomic_DNA"/>
</dbReference>
<feature type="chain" id="PRO_5001511519" description="Transmembrane protein" evidence="1">
    <location>
        <begin position="20"/>
        <end position="150"/>
    </location>
</feature>
<keyword evidence="3" id="KW-1185">Reference proteome</keyword>
<dbReference type="VEuPathDB" id="CryptoDB:GNI_075780"/>
<name>A0A023B6X3_GRENI</name>
<feature type="signal peptide" evidence="1">
    <location>
        <begin position="1"/>
        <end position="19"/>
    </location>
</feature>
<sequence>MKFARVATVVAIAAADIIADCRTSISSTNDAWIPTCQTWCDQYGPNGYLADQCQSATDGNELISCILKFQTYCINSDQPSSNPSDEDQLVKDCQASITSQNAGWIPNCQDYCKDFIPGRGRAACTKPITDGLSMASCVGEIYHYCVLKTE</sequence>
<keyword evidence="1" id="KW-0732">Signal</keyword>
<comment type="caution">
    <text evidence="2">The sequence shown here is derived from an EMBL/GenBank/DDBJ whole genome shotgun (WGS) entry which is preliminary data.</text>
</comment>